<evidence type="ECO:0000313" key="4">
    <source>
        <dbReference type="EMBL" id="XCM34591.1"/>
    </source>
</evidence>
<sequence length="207" mass="24029">MPTENIGAIAEPGLTSLTPLEKDDRRLMQAVLTYDHILCELFNQTTILPLRFGTIFRLYADLIAHLNQQQKEYLTKLNQFEGKAEYTLKVVPLDVPVPDTDPQAKGKAYLLAKKQRFSIIQEFQTQQNREWENLQQAIAETRFLHETGKEAGFLTIIGEPQGTTNRLYLLIPKNQESRLLEYVQTWQKNHPTWQLFLSESLPPYHFV</sequence>
<evidence type="ECO:0000256" key="3">
    <source>
        <dbReference type="ARBA" id="ARBA00035643"/>
    </source>
</evidence>
<evidence type="ECO:0000256" key="2">
    <source>
        <dbReference type="ARBA" id="ARBA00035108"/>
    </source>
</evidence>
<gene>
    <name evidence="4" type="ORF">ABWT76_003198</name>
</gene>
<dbReference type="GO" id="GO:0031411">
    <property type="term" value="C:gas vesicle"/>
    <property type="evidence" value="ECO:0007669"/>
    <property type="project" value="UniProtKB-SubCell"/>
</dbReference>
<dbReference type="EMBL" id="CP159837">
    <property type="protein sequence ID" value="XCM34591.1"/>
    <property type="molecule type" value="Genomic_DNA"/>
</dbReference>
<dbReference type="PANTHER" id="PTHR36852:SF1">
    <property type="entry name" value="PROTEIN GVPL 2"/>
    <property type="match status" value="1"/>
</dbReference>
<dbReference type="GO" id="GO:0031412">
    <property type="term" value="P:gas vesicle organization"/>
    <property type="evidence" value="ECO:0007669"/>
    <property type="project" value="InterPro"/>
</dbReference>
<organism evidence="4">
    <name type="scientific">Planktothricoides raciborskii GIHE-MW2</name>
    <dbReference type="NCBI Taxonomy" id="2792601"/>
    <lineage>
        <taxon>Bacteria</taxon>
        <taxon>Bacillati</taxon>
        <taxon>Cyanobacteriota</taxon>
        <taxon>Cyanophyceae</taxon>
        <taxon>Oscillatoriophycideae</taxon>
        <taxon>Oscillatoriales</taxon>
        <taxon>Oscillatoriaceae</taxon>
        <taxon>Planktothricoides</taxon>
    </lineage>
</organism>
<dbReference type="RefSeq" id="WP_054464462.1">
    <property type="nucleotide sequence ID" value="NZ_CP159837.1"/>
</dbReference>
<dbReference type="PANTHER" id="PTHR36852">
    <property type="entry name" value="PROTEIN GVPL 2"/>
    <property type="match status" value="1"/>
</dbReference>
<comment type="similarity">
    <text evidence="3">Belongs to the gas vesicle GvpF/GvpL family.</text>
</comment>
<protein>
    <submittedName>
        <fullName evidence="4">GvpL/GvpF family gas vesicle protein</fullName>
    </submittedName>
</protein>
<proteinExistence type="inferred from homology"/>
<keyword evidence="1" id="KW-0304">Gas vesicle</keyword>
<dbReference type="AlphaFoldDB" id="A0AAU8J617"/>
<dbReference type="InterPro" id="IPR009430">
    <property type="entry name" value="GvpL/GvpF"/>
</dbReference>
<evidence type="ECO:0000256" key="1">
    <source>
        <dbReference type="ARBA" id="ARBA00022987"/>
    </source>
</evidence>
<accession>A0AAU8J617</accession>
<comment type="subcellular location">
    <subcellularLocation>
        <location evidence="2">Gas vesicle</location>
    </subcellularLocation>
</comment>
<name>A0AAU8J617_9CYAN</name>
<dbReference type="Pfam" id="PF06386">
    <property type="entry name" value="GvpL_GvpF"/>
    <property type="match status" value="1"/>
</dbReference>
<reference evidence="4" key="1">
    <citation type="submission" date="2024-07" db="EMBL/GenBank/DDBJ databases">
        <authorList>
            <person name="Kim Y.J."/>
            <person name="Jeong J.Y."/>
        </authorList>
    </citation>
    <scope>NUCLEOTIDE SEQUENCE</scope>
    <source>
        <strain evidence="4">GIHE-MW2</strain>
    </source>
</reference>